<feature type="domain" description="TonB-dependent receptor-like beta-barrel" evidence="13">
    <location>
        <begin position="348"/>
        <end position="834"/>
    </location>
</feature>
<evidence type="ECO:0000256" key="6">
    <source>
        <dbReference type="ARBA" id="ARBA00023077"/>
    </source>
</evidence>
<feature type="chain" id="PRO_5003684569" evidence="12">
    <location>
        <begin position="24"/>
        <end position="884"/>
    </location>
</feature>
<dbReference type="InterPro" id="IPR012910">
    <property type="entry name" value="Plug_dom"/>
</dbReference>
<evidence type="ECO:0000256" key="7">
    <source>
        <dbReference type="ARBA" id="ARBA00023136"/>
    </source>
</evidence>
<evidence type="ECO:0000256" key="3">
    <source>
        <dbReference type="ARBA" id="ARBA00022452"/>
    </source>
</evidence>
<keyword evidence="4 10" id="KW-0812">Transmembrane</keyword>
<dbReference type="InterPro" id="IPR037066">
    <property type="entry name" value="Plug_dom_sf"/>
</dbReference>
<keyword evidence="8 15" id="KW-0675">Receptor</keyword>
<sequence>MKFNFSTKAIVAFTIMCSAEAFAQQGNAQLKGEVTDSNNYPVAGAVVKVVYDANGTVYVTETNEQGQFSAPNMLSTGTYTVIVDDAMFPEKVIKGVRFASGKVKHLNVQLGGESVGLDEVVIVGSGIIDLVKDRQTPVAVSNITKADIEQKAGNGDFPELMKNTPSVQIAGQASGYGDSRINVRGFKQDNTAYLLNGQPINGMEDGKVYWSNWAGMSDIANAIQIQRGLGSSKLAISSVGGTVNIVTRATDMRPGGLLRFTAGNNGFAKSTVGYSTGMVKNFGVSALFTYWQGNGYNDQTAGRGQTYFLSFGWQPNEKHNLNFLITGAPQWHDQAASNTIATFLKYGKRYNSNWGYLNRDLNANLAENKGTPYSTRTNYYHKPIANLNWDWKMTENASLSTVLYASWGRGGSTGSINGADLTPDGQLDLNKAYRANFNVPNGIGGYKKGYLIRASVNNHQWYGMVSNFENKLSDHWTLNLGFDLRSYTGTHFRQITDFFGLKGYKDSDPKRVAGANLITKEYPHTPWKALTDFAPEDQRLAWDYNETIRYGGLFGQLEYSSNFLSAYFQGAISKQSHKREDRYQYAKDKQKSEKVVNNGYNVKTGFNFKLNPKNNLYANVGYYSRQPYHDNIYLNFGNEVNPLTNNEKIFGLEAGYSYSSAPFSLNLNLYRTHWKDKVTTRILTDRKTQQSDFVNDLVAGQLHQGVELDFLAKVSRPLSFKGFVSYGNWVYKGNTLRKTYDQDLKLKSEQEIKIDGGKVGDSPQFQAGLGAVLKATKRLRFDLDWKYNSDLYADVVTKDNIKLPSYNLFDLGVSYEQPITTKQKLQFRLNVNNLFDTTYISELRDAIPVTDKTKPEEVYKGINTANRGYFGYGRTWNFSVAYKF</sequence>
<keyword evidence="16" id="KW-1185">Reference proteome</keyword>
<proteinExistence type="inferred from homology"/>
<dbReference type="InterPro" id="IPR008969">
    <property type="entry name" value="CarboxyPept-like_regulatory"/>
</dbReference>
<dbReference type="Pfam" id="PF07715">
    <property type="entry name" value="Plug"/>
    <property type="match status" value="1"/>
</dbReference>
<dbReference type="InterPro" id="IPR000531">
    <property type="entry name" value="Beta-barrel_TonB"/>
</dbReference>
<dbReference type="PANTHER" id="PTHR30069:SF29">
    <property type="entry name" value="HEMOGLOBIN AND HEMOGLOBIN-HAPTOGLOBIN-BINDING PROTEIN 1-RELATED"/>
    <property type="match status" value="1"/>
</dbReference>
<evidence type="ECO:0000259" key="14">
    <source>
        <dbReference type="Pfam" id="PF07715"/>
    </source>
</evidence>
<evidence type="ECO:0000256" key="12">
    <source>
        <dbReference type="SAM" id="SignalP"/>
    </source>
</evidence>
<dbReference type="EMBL" id="CP003283">
    <property type="protein sequence ID" value="AFL96834.1"/>
    <property type="molecule type" value="Genomic_DNA"/>
</dbReference>
<dbReference type="HOGENOM" id="CLU_016805_0_0_10"/>
<dbReference type="GeneID" id="71569443"/>
<keyword evidence="6 11" id="KW-0798">TonB box</keyword>
<comment type="similarity">
    <text evidence="10 11">Belongs to the TonB-dependent receptor family.</text>
</comment>
<evidence type="ECO:0000313" key="16">
    <source>
        <dbReference type="Proteomes" id="UP000006051"/>
    </source>
</evidence>
<evidence type="ECO:0000256" key="2">
    <source>
        <dbReference type="ARBA" id="ARBA00022448"/>
    </source>
</evidence>
<dbReference type="RefSeq" id="WP_014790455.1">
    <property type="nucleotide sequence ID" value="NC_018016.1"/>
</dbReference>
<dbReference type="KEGG" id="orh:Ornrh_0634"/>
<keyword evidence="3 10" id="KW-1134">Transmembrane beta strand</keyword>
<evidence type="ECO:0000259" key="13">
    <source>
        <dbReference type="Pfam" id="PF00593"/>
    </source>
</evidence>
<accession>I3ZYQ0</accession>
<dbReference type="STRING" id="867902.Ornrh_0634"/>
<dbReference type="Gene3D" id="2.40.170.20">
    <property type="entry name" value="TonB-dependent receptor, beta-barrel domain"/>
    <property type="match status" value="1"/>
</dbReference>
<dbReference type="AlphaFoldDB" id="I3ZYQ0"/>
<gene>
    <name evidence="15" type="ordered locus">Ornrh_0634</name>
</gene>
<dbReference type="PANTHER" id="PTHR30069">
    <property type="entry name" value="TONB-DEPENDENT OUTER MEMBRANE RECEPTOR"/>
    <property type="match status" value="1"/>
</dbReference>
<dbReference type="GO" id="GO:0015344">
    <property type="term" value="F:siderophore uptake transmembrane transporter activity"/>
    <property type="evidence" value="ECO:0007669"/>
    <property type="project" value="TreeGrafter"/>
</dbReference>
<evidence type="ECO:0000256" key="8">
    <source>
        <dbReference type="ARBA" id="ARBA00023170"/>
    </source>
</evidence>
<dbReference type="Proteomes" id="UP000006051">
    <property type="component" value="Chromosome"/>
</dbReference>
<name>I3ZYQ0_ORNRL</name>
<dbReference type="SUPFAM" id="SSF56935">
    <property type="entry name" value="Porins"/>
    <property type="match status" value="1"/>
</dbReference>
<dbReference type="Gene3D" id="2.60.40.1120">
    <property type="entry name" value="Carboxypeptidase-like, regulatory domain"/>
    <property type="match status" value="1"/>
</dbReference>
<dbReference type="InterPro" id="IPR036942">
    <property type="entry name" value="Beta-barrel_TonB_sf"/>
</dbReference>
<dbReference type="Pfam" id="PF13620">
    <property type="entry name" value="CarboxypepD_reg"/>
    <property type="match status" value="1"/>
</dbReference>
<evidence type="ECO:0000256" key="5">
    <source>
        <dbReference type="ARBA" id="ARBA00022729"/>
    </source>
</evidence>
<reference evidence="15 16" key="1">
    <citation type="submission" date="2012-06" db="EMBL/GenBank/DDBJ databases">
        <title>The complete genome of Ornithobacterium rhinotracheale DSM 15997.</title>
        <authorList>
            <consortium name="US DOE Joint Genome Institute (JGI-PGF)"/>
            <person name="Lucas S."/>
            <person name="Copeland A."/>
            <person name="Lapidus A."/>
            <person name="Goodwin L."/>
            <person name="Pitluck S."/>
            <person name="Peters L."/>
            <person name="Mikhailova N."/>
            <person name="Teshima H."/>
            <person name="Kyrpides N."/>
            <person name="Mavromatis K."/>
            <person name="Pagani I."/>
            <person name="Ivanova N."/>
            <person name="Ovchinnikova G."/>
            <person name="Zeytun A."/>
            <person name="Detter J.C."/>
            <person name="Han C."/>
            <person name="Land M."/>
            <person name="Hauser L."/>
            <person name="Markowitz V."/>
            <person name="Cheng J.-F."/>
            <person name="Hugenholtz P."/>
            <person name="Woyke T."/>
            <person name="Wu D."/>
            <person name="Lang E."/>
            <person name="Kopitz M."/>
            <person name="Brambilla E."/>
            <person name="Klenk H.-P."/>
            <person name="Eisen J.A."/>
        </authorList>
    </citation>
    <scope>NUCLEOTIDE SEQUENCE [LARGE SCALE GENOMIC DNA]</scope>
    <source>
        <strain evidence="16">ATCC 51463 / DSM 15997 / CCUG 23171 / LMG 9086</strain>
    </source>
</reference>
<organism evidence="15 16">
    <name type="scientific">Ornithobacterium rhinotracheale (strain ATCC 51463 / DSM 15997 / CCUG 23171 / CIP 104009 / LMG 9086)</name>
    <dbReference type="NCBI Taxonomy" id="867902"/>
    <lineage>
        <taxon>Bacteria</taxon>
        <taxon>Pseudomonadati</taxon>
        <taxon>Bacteroidota</taxon>
        <taxon>Flavobacteriia</taxon>
        <taxon>Flavobacteriales</taxon>
        <taxon>Weeksellaceae</taxon>
        <taxon>Ornithobacterium</taxon>
    </lineage>
</organism>
<dbReference type="eggNOG" id="COG4772">
    <property type="taxonomic scope" value="Bacteria"/>
</dbReference>
<dbReference type="Gene3D" id="2.170.130.10">
    <property type="entry name" value="TonB-dependent receptor, plug domain"/>
    <property type="match status" value="1"/>
</dbReference>
<dbReference type="GO" id="GO:0009279">
    <property type="term" value="C:cell outer membrane"/>
    <property type="evidence" value="ECO:0007669"/>
    <property type="project" value="UniProtKB-SubCell"/>
</dbReference>
<evidence type="ECO:0000313" key="15">
    <source>
        <dbReference type="EMBL" id="AFL96834.1"/>
    </source>
</evidence>
<evidence type="ECO:0000256" key="11">
    <source>
        <dbReference type="RuleBase" id="RU003357"/>
    </source>
</evidence>
<dbReference type="InterPro" id="IPR039426">
    <property type="entry name" value="TonB-dep_rcpt-like"/>
</dbReference>
<dbReference type="GeneID" id="97257364"/>
<dbReference type="PROSITE" id="PS52016">
    <property type="entry name" value="TONB_DEPENDENT_REC_3"/>
    <property type="match status" value="1"/>
</dbReference>
<evidence type="ECO:0000256" key="10">
    <source>
        <dbReference type="PROSITE-ProRule" id="PRU01360"/>
    </source>
</evidence>
<evidence type="ECO:0000256" key="1">
    <source>
        <dbReference type="ARBA" id="ARBA00004571"/>
    </source>
</evidence>
<dbReference type="GO" id="GO:0044718">
    <property type="term" value="P:siderophore transmembrane transport"/>
    <property type="evidence" value="ECO:0007669"/>
    <property type="project" value="TreeGrafter"/>
</dbReference>
<comment type="subcellular location">
    <subcellularLocation>
        <location evidence="1 10">Cell outer membrane</location>
        <topology evidence="1 10">Multi-pass membrane protein</topology>
    </subcellularLocation>
</comment>
<keyword evidence="5 12" id="KW-0732">Signal</keyword>
<feature type="domain" description="TonB-dependent receptor plug" evidence="14">
    <location>
        <begin position="133"/>
        <end position="242"/>
    </location>
</feature>
<feature type="signal peptide" evidence="12">
    <location>
        <begin position="1"/>
        <end position="23"/>
    </location>
</feature>
<keyword evidence="7 10" id="KW-0472">Membrane</keyword>
<dbReference type="Pfam" id="PF00593">
    <property type="entry name" value="TonB_dep_Rec_b-barrel"/>
    <property type="match status" value="1"/>
</dbReference>
<dbReference type="PATRIC" id="fig|867902.3.peg.620"/>
<protein>
    <submittedName>
        <fullName evidence="15">Outer membrane receptor protein</fullName>
    </submittedName>
</protein>
<keyword evidence="9 10" id="KW-0998">Cell outer membrane</keyword>
<evidence type="ECO:0000256" key="9">
    <source>
        <dbReference type="ARBA" id="ARBA00023237"/>
    </source>
</evidence>
<keyword evidence="2 10" id="KW-0813">Transport</keyword>
<dbReference type="SUPFAM" id="SSF49464">
    <property type="entry name" value="Carboxypeptidase regulatory domain-like"/>
    <property type="match status" value="1"/>
</dbReference>
<evidence type="ECO:0000256" key="4">
    <source>
        <dbReference type="ARBA" id="ARBA00022692"/>
    </source>
</evidence>